<gene>
    <name evidence="1" type="primary">24</name>
    <name evidence="1" type="ORF">SEA_SCHMIDT_24</name>
</gene>
<dbReference type="GeneID" id="63911703"/>
<accession>A0A385E086</accession>
<reference evidence="1 2" key="1">
    <citation type="submission" date="2018-07" db="EMBL/GenBank/DDBJ databases">
        <authorList>
            <person name="Roberston F.H."/>
            <person name="Ghiringhelli B.C."/>
            <person name="Garcia S."/>
            <person name="Henry S."/>
            <person name="Naegele L."/>
            <person name="Slowan-Pomeroy T."/>
            <person name="Briggs L.A."/>
            <person name="Warner M.H."/>
            <person name="Garlena R.A."/>
            <person name="Russell D.A."/>
            <person name="Pope W.H."/>
            <person name="Jacobs-Sera D."/>
            <person name="Hatfull G.F."/>
        </authorList>
    </citation>
    <scope>NUCLEOTIDE SEQUENCE [LARGE SCALE GENOMIC DNA]</scope>
</reference>
<dbReference type="KEGG" id="vg:63911703"/>
<organism evidence="1 2">
    <name type="scientific">Gordonia phage Schmidt</name>
    <dbReference type="NCBI Taxonomy" id="2301697"/>
    <lineage>
        <taxon>Viruses</taxon>
        <taxon>Duplodnaviria</taxon>
        <taxon>Heunggongvirae</taxon>
        <taxon>Uroviricota</taxon>
        <taxon>Caudoviricetes</taxon>
        <taxon>Ruthgordonvirinae</taxon>
        <taxon>Schmidtvirus</taxon>
        <taxon>Schmidtvirus schmidt</taxon>
    </lineage>
</organism>
<dbReference type="EMBL" id="MH651189">
    <property type="protein sequence ID" value="AXQ65146.1"/>
    <property type="molecule type" value="Genomic_DNA"/>
</dbReference>
<sequence>MADYDKDGATFDDLSLGLTAQFIDYEDYPTSGVLLVEVRNKRGLLQLPRGRQGIQGPPGEAARPFEHIELITDESELPDDPTEGQKSTGYVTEGEGEFWAWSERSGEFVNVGQFRGPQGDRGPSVQLVPGNIGTTAPGGEPSHGFTEVAPGVFEYHVSLPRGQQGPEGRRGPAGPSAAIQNAEDYNQEAGTPQVGSVLRYGALGRWEPAPYYAETGPYYPDAAAWTEYNQLVGTTAPQRTMVTVNVPAQPFPWRPRAFSGCHMAGPVDGNMAAEIRLGSDSGAIVARGVCYGGGDQWLQATPDYDGKPDQAVVAAGEDVTLFLVLRRLAGVLPWKHRKGLASLNVWCVPVTDDLVTGGGPAGVEFDGGVL</sequence>
<keyword evidence="2" id="KW-1185">Reference proteome</keyword>
<evidence type="ECO:0000313" key="2">
    <source>
        <dbReference type="Proteomes" id="UP000262719"/>
    </source>
</evidence>
<dbReference type="Proteomes" id="UP000262719">
    <property type="component" value="Segment"/>
</dbReference>
<protein>
    <submittedName>
        <fullName evidence="1">Minor tail protein</fullName>
    </submittedName>
</protein>
<name>A0A385E086_9CAUD</name>
<proteinExistence type="predicted"/>
<evidence type="ECO:0000313" key="1">
    <source>
        <dbReference type="EMBL" id="AXQ65146.1"/>
    </source>
</evidence>
<dbReference type="RefSeq" id="YP_010050964.1">
    <property type="nucleotide sequence ID" value="NC_054436.1"/>
</dbReference>